<dbReference type="EMBL" id="CM000882">
    <property type="protein sequence ID" value="KQJ96349.1"/>
    <property type="molecule type" value="Genomic_DNA"/>
</dbReference>
<gene>
    <name evidence="3" type="primary">LOC100838811</name>
    <name evidence="2" type="ORF">BRADI_3g22590v3</name>
</gene>
<dbReference type="Proteomes" id="UP000008810">
    <property type="component" value="Chromosome 3"/>
</dbReference>
<evidence type="ECO:0000313" key="4">
    <source>
        <dbReference type="Proteomes" id="UP000008810"/>
    </source>
</evidence>
<reference evidence="2" key="2">
    <citation type="submission" date="2017-06" db="EMBL/GenBank/DDBJ databases">
        <title>WGS assembly of Brachypodium distachyon.</title>
        <authorList>
            <consortium name="The International Brachypodium Initiative"/>
            <person name="Lucas S."/>
            <person name="Harmon-Smith M."/>
            <person name="Lail K."/>
            <person name="Tice H."/>
            <person name="Grimwood J."/>
            <person name="Bruce D."/>
            <person name="Barry K."/>
            <person name="Shu S."/>
            <person name="Lindquist E."/>
            <person name="Wang M."/>
            <person name="Pitluck S."/>
            <person name="Vogel J.P."/>
            <person name="Garvin D.F."/>
            <person name="Mockler T.C."/>
            <person name="Schmutz J."/>
            <person name="Rokhsar D."/>
            <person name="Bevan M.W."/>
        </authorList>
    </citation>
    <scope>NUCLEOTIDE SEQUENCE</scope>
    <source>
        <strain evidence="2">Bd21</strain>
    </source>
</reference>
<protein>
    <recommendedName>
        <fullName evidence="5">Bifunctional inhibitor/plant lipid transfer protein/seed storage helical domain-containing protein</fullName>
    </recommendedName>
</protein>
<reference evidence="2 3" key="1">
    <citation type="journal article" date="2010" name="Nature">
        <title>Genome sequencing and analysis of the model grass Brachypodium distachyon.</title>
        <authorList>
            <consortium name="International Brachypodium Initiative"/>
        </authorList>
    </citation>
    <scope>NUCLEOTIDE SEQUENCE [LARGE SCALE GENOMIC DNA]</scope>
    <source>
        <strain evidence="2">Bd21</strain>
        <strain evidence="3">cv. Bd21</strain>
    </source>
</reference>
<organism evidence="3">
    <name type="scientific">Brachypodium distachyon</name>
    <name type="common">Purple false brome</name>
    <name type="synonym">Trachynia distachya</name>
    <dbReference type="NCBI Taxonomy" id="15368"/>
    <lineage>
        <taxon>Eukaryota</taxon>
        <taxon>Viridiplantae</taxon>
        <taxon>Streptophyta</taxon>
        <taxon>Embryophyta</taxon>
        <taxon>Tracheophyta</taxon>
        <taxon>Spermatophyta</taxon>
        <taxon>Magnoliopsida</taxon>
        <taxon>Liliopsida</taxon>
        <taxon>Poales</taxon>
        <taxon>Poaceae</taxon>
        <taxon>BOP clade</taxon>
        <taxon>Pooideae</taxon>
        <taxon>Stipodae</taxon>
        <taxon>Brachypodieae</taxon>
        <taxon>Brachypodium</taxon>
    </lineage>
</organism>
<feature type="chain" id="PRO_5014095037" description="Bifunctional inhibitor/plant lipid transfer protein/seed storage helical domain-containing protein" evidence="1">
    <location>
        <begin position="23"/>
        <end position="114"/>
    </location>
</feature>
<dbReference type="AlphaFoldDB" id="I1I3E0"/>
<accession>I1I3E0</accession>
<dbReference type="Gramene" id="KQJ96349">
    <property type="protein sequence ID" value="KQJ96349"/>
    <property type="gene ID" value="BRADI_3g22590v3"/>
</dbReference>
<evidence type="ECO:0000313" key="2">
    <source>
        <dbReference type="EMBL" id="KQJ96349.1"/>
    </source>
</evidence>
<dbReference type="eggNOG" id="ENOG502R3MQ">
    <property type="taxonomic scope" value="Eukaryota"/>
</dbReference>
<dbReference type="RefSeq" id="XP_003573809.1">
    <property type="nucleotide sequence ID" value="XM_003573761.4"/>
</dbReference>
<keyword evidence="1" id="KW-0732">Signal</keyword>
<keyword evidence="4" id="KW-1185">Reference proteome</keyword>
<dbReference type="OMA" id="PKESCET"/>
<dbReference type="OrthoDB" id="657374at2759"/>
<evidence type="ECO:0000256" key="1">
    <source>
        <dbReference type="SAM" id="SignalP"/>
    </source>
</evidence>
<name>I1I3E0_BRADI</name>
<dbReference type="HOGENOM" id="CLU_2042233_0_0_1"/>
<dbReference type="KEGG" id="bdi:100838811"/>
<evidence type="ECO:0008006" key="5">
    <source>
        <dbReference type="Google" id="ProtNLM"/>
    </source>
</evidence>
<evidence type="ECO:0000313" key="3">
    <source>
        <dbReference type="EnsemblPlants" id="KQJ96349"/>
    </source>
</evidence>
<proteinExistence type="predicted"/>
<dbReference type="GeneID" id="100838811"/>
<feature type="signal peptide" evidence="1">
    <location>
        <begin position="1"/>
        <end position="22"/>
    </location>
</feature>
<sequence length="114" mass="12124">MASLKLVAALAVLAVCAATAAAYGQQPAPYRPPKESCETQSSYFVNCLRLGYGENCCKGVVEDPKCFCMLEAEAEIHCVPGRRFSACSGSGVAKAVKLAEMKLSCMKNLKCKHA</sequence>
<dbReference type="EnsemblPlants" id="KQJ96349">
    <property type="protein sequence ID" value="KQJ96349"/>
    <property type="gene ID" value="BRADI_3g22590v3"/>
</dbReference>
<reference evidence="3" key="3">
    <citation type="submission" date="2018-08" db="UniProtKB">
        <authorList>
            <consortium name="EnsemblPlants"/>
        </authorList>
    </citation>
    <scope>IDENTIFICATION</scope>
    <source>
        <strain evidence="3">cv. Bd21</strain>
    </source>
</reference>